<keyword evidence="2" id="KW-0812">Transmembrane</keyword>
<proteinExistence type="predicted"/>
<feature type="region of interest" description="Disordered" evidence="1">
    <location>
        <begin position="165"/>
        <end position="217"/>
    </location>
</feature>
<keyword evidence="4" id="KW-1185">Reference proteome</keyword>
<evidence type="ECO:0000313" key="5">
    <source>
        <dbReference type="RefSeq" id="XP_029304176.1"/>
    </source>
</evidence>
<sequence>MKGFLFLLYCIEILGAVNGAQSVTGNIPTSIASKAASNPNSPFSSSQTPTIVANSISQSTTKGPTSHAAPPLPGAHRPTTKPFVMFYRKEHLSLLMVTGGLIIACAILLFTTLLLIWKVCKLSRRIKMLSSNADLISTSEYWVGTAKRNKSASEKEDKETTVLMSDIIQTQEDIGNGTTKEEGKKVNEGGQKGEENKKEAGDPAKSEEASTAPETVD</sequence>
<evidence type="ECO:0000313" key="4">
    <source>
        <dbReference type="Proteomes" id="UP000504630"/>
    </source>
</evidence>
<evidence type="ECO:0000313" key="6">
    <source>
        <dbReference type="RefSeq" id="XP_029304182.1"/>
    </source>
</evidence>
<keyword evidence="2" id="KW-1133">Transmembrane helix</keyword>
<dbReference type="OrthoDB" id="8447605at2759"/>
<evidence type="ECO:0000256" key="3">
    <source>
        <dbReference type="SAM" id="SignalP"/>
    </source>
</evidence>
<dbReference type="RefSeq" id="XP_029304176.1">
    <property type="nucleotide sequence ID" value="XM_029448316.1"/>
</dbReference>
<dbReference type="GeneID" id="115019012"/>
<dbReference type="Proteomes" id="UP000504630">
    <property type="component" value="Chromosome 14"/>
</dbReference>
<name>A0A6J2R432_COTGO</name>
<keyword evidence="2" id="KW-0472">Membrane</keyword>
<reference evidence="5 6" key="1">
    <citation type="submission" date="2025-04" db="UniProtKB">
        <authorList>
            <consortium name="RefSeq"/>
        </authorList>
    </citation>
    <scope>IDENTIFICATION</scope>
</reference>
<dbReference type="AlphaFoldDB" id="A0A6J2R432"/>
<feature type="transmembrane region" description="Helical" evidence="2">
    <location>
        <begin position="92"/>
        <end position="117"/>
    </location>
</feature>
<feature type="signal peptide" evidence="3">
    <location>
        <begin position="1"/>
        <end position="19"/>
    </location>
</feature>
<organism evidence="4 6">
    <name type="scientific">Cottoperca gobio</name>
    <name type="common">Frogmouth</name>
    <name type="synonym">Aphritis gobio</name>
    <dbReference type="NCBI Taxonomy" id="56716"/>
    <lineage>
        <taxon>Eukaryota</taxon>
        <taxon>Metazoa</taxon>
        <taxon>Chordata</taxon>
        <taxon>Craniata</taxon>
        <taxon>Vertebrata</taxon>
        <taxon>Euteleostomi</taxon>
        <taxon>Actinopterygii</taxon>
        <taxon>Neopterygii</taxon>
        <taxon>Teleostei</taxon>
        <taxon>Neoteleostei</taxon>
        <taxon>Acanthomorphata</taxon>
        <taxon>Eupercaria</taxon>
        <taxon>Perciformes</taxon>
        <taxon>Notothenioidei</taxon>
        <taxon>Bovichtidae</taxon>
        <taxon>Cottoperca</taxon>
    </lineage>
</organism>
<gene>
    <name evidence="6" type="primary">LOC115019012</name>
    <name evidence="5" type="synonym">LOC115019008</name>
</gene>
<feature type="compositionally biased region" description="Basic and acidic residues" evidence="1">
    <location>
        <begin position="179"/>
        <end position="208"/>
    </location>
</feature>
<dbReference type="RefSeq" id="XP_029304182.1">
    <property type="nucleotide sequence ID" value="XM_029448322.1"/>
</dbReference>
<evidence type="ECO:0000256" key="2">
    <source>
        <dbReference type="SAM" id="Phobius"/>
    </source>
</evidence>
<accession>A0A6J2R432</accession>
<dbReference type="KEGG" id="cgob:115019008"/>
<evidence type="ECO:0000256" key="1">
    <source>
        <dbReference type="SAM" id="MobiDB-lite"/>
    </source>
</evidence>
<dbReference type="KEGG" id="cgob:115019012"/>
<feature type="chain" id="PRO_5044642469" evidence="3">
    <location>
        <begin position="20"/>
        <end position="217"/>
    </location>
</feature>
<protein>
    <submittedName>
        <fullName evidence="5">Uncharacterized protein LOC115019008</fullName>
    </submittedName>
    <submittedName>
        <fullName evidence="6">Uncharacterized protein LOC115019012</fullName>
    </submittedName>
</protein>
<feature type="region of interest" description="Disordered" evidence="1">
    <location>
        <begin position="56"/>
        <end position="76"/>
    </location>
</feature>
<keyword evidence="3" id="KW-0732">Signal</keyword>